<evidence type="ECO:0000313" key="1">
    <source>
        <dbReference type="EMBL" id="GIG15300.1"/>
    </source>
</evidence>
<dbReference type="EMBL" id="BONJ01000020">
    <property type="protein sequence ID" value="GIG15300.1"/>
    <property type="molecule type" value="Genomic_DNA"/>
</dbReference>
<dbReference type="Proteomes" id="UP000660339">
    <property type="component" value="Unassembled WGS sequence"/>
</dbReference>
<organism evidence="1 2">
    <name type="scientific">Catellatospora methionotrophica</name>
    <dbReference type="NCBI Taxonomy" id="121620"/>
    <lineage>
        <taxon>Bacteria</taxon>
        <taxon>Bacillati</taxon>
        <taxon>Actinomycetota</taxon>
        <taxon>Actinomycetes</taxon>
        <taxon>Micromonosporales</taxon>
        <taxon>Micromonosporaceae</taxon>
        <taxon>Catellatospora</taxon>
    </lineage>
</organism>
<keyword evidence="2" id="KW-1185">Reference proteome</keyword>
<reference evidence="1" key="1">
    <citation type="submission" date="2021-01" db="EMBL/GenBank/DDBJ databases">
        <title>Whole genome shotgun sequence of Catellatospora methionotrophica NBRC 14553.</title>
        <authorList>
            <person name="Komaki H."/>
            <person name="Tamura T."/>
        </authorList>
    </citation>
    <scope>NUCLEOTIDE SEQUENCE</scope>
    <source>
        <strain evidence="1">NBRC 14553</strain>
    </source>
</reference>
<dbReference type="RefSeq" id="WP_166379731.1">
    <property type="nucleotide sequence ID" value="NZ_BAAATT010000005.1"/>
</dbReference>
<comment type="caution">
    <text evidence="1">The sequence shown here is derived from an EMBL/GenBank/DDBJ whole genome shotgun (WGS) entry which is preliminary data.</text>
</comment>
<dbReference type="AlphaFoldDB" id="A0A8J3LMC5"/>
<name>A0A8J3LMC5_9ACTN</name>
<sequence length="315" mass="35139">MSKVVALIRLGHGTKFAKKAKWLSLQIFGKEVARYEIRAAPKAIAAAALRDFERAALLIEGAVVAEALKLYERFLSRFPSILTGVEKADFADIVSLAMNRGEMSSQSLRGLIVERLARSMPDLDDLKKAMDKVRLRASEGMAKKWGKVQLVSAVVDGQGKQLGDLMLISVHPDGRVWVMAVFESKSISNIDDLTRLKDLPVGQHLWDYVRAKAHGLTIDGRHFAPDKMLLEPVPVGARTGGSAVVGTKDATQRLSEMKGYFTQFIGFAPKEMSTNQAMRISKQGIQLELWRWPFDLNEYDKFQQALIDRLKAKLK</sequence>
<gene>
    <name evidence="1" type="ORF">Cme02nite_36320</name>
</gene>
<protein>
    <submittedName>
        <fullName evidence="1">Uncharacterized protein</fullName>
    </submittedName>
</protein>
<proteinExistence type="predicted"/>
<accession>A0A8J3LMC5</accession>
<evidence type="ECO:0000313" key="2">
    <source>
        <dbReference type="Proteomes" id="UP000660339"/>
    </source>
</evidence>